<evidence type="ECO:0000313" key="1">
    <source>
        <dbReference type="EMBL" id="PIW14459.1"/>
    </source>
</evidence>
<dbReference type="EMBL" id="PFFQ01000059">
    <property type="protein sequence ID" value="PIW14459.1"/>
    <property type="molecule type" value="Genomic_DNA"/>
</dbReference>
<dbReference type="Proteomes" id="UP000231019">
    <property type="component" value="Unassembled WGS sequence"/>
</dbReference>
<comment type="caution">
    <text evidence="1">The sequence shown here is derived from an EMBL/GenBank/DDBJ whole genome shotgun (WGS) entry which is preliminary data.</text>
</comment>
<gene>
    <name evidence="1" type="ORF">COW36_20685</name>
</gene>
<sequence length="188" mass="20765">MGPEALGAIQANYSGKEIVLTLTGFFPGVLSNTEVYLDNEISLELVSSSQTEIQARFNTRNIPDLYLVGNQHTLSVFLPSQTLKVQVRVGPPEQSQNLAPQILSVSVQRDSENQPENILIKGQNLMLNSLFAQVTLDGQILETFESGFEEQDTRLLLGLPEDGDFSPGMSHRLSYISPFGISIYEFKS</sequence>
<organism evidence="1 2">
    <name type="scientific">bacterium (Candidatus Blackallbacteria) CG17_big_fil_post_rev_8_21_14_2_50_48_46</name>
    <dbReference type="NCBI Taxonomy" id="2014261"/>
    <lineage>
        <taxon>Bacteria</taxon>
        <taxon>Candidatus Blackallbacteria</taxon>
    </lineage>
</organism>
<accession>A0A2M7FZU6</accession>
<name>A0A2M7FZU6_9BACT</name>
<dbReference type="AlphaFoldDB" id="A0A2M7FZU6"/>
<proteinExistence type="predicted"/>
<reference evidence="1 2" key="1">
    <citation type="submission" date="2017-09" db="EMBL/GenBank/DDBJ databases">
        <title>Depth-based differentiation of microbial function through sediment-hosted aquifers and enrichment of novel symbionts in the deep terrestrial subsurface.</title>
        <authorList>
            <person name="Probst A.J."/>
            <person name="Ladd B."/>
            <person name="Jarett J.K."/>
            <person name="Geller-Mcgrath D.E."/>
            <person name="Sieber C.M."/>
            <person name="Emerson J.B."/>
            <person name="Anantharaman K."/>
            <person name="Thomas B.C."/>
            <person name="Malmstrom R."/>
            <person name="Stieglmeier M."/>
            <person name="Klingl A."/>
            <person name="Woyke T."/>
            <person name="Ryan C.M."/>
            <person name="Banfield J.F."/>
        </authorList>
    </citation>
    <scope>NUCLEOTIDE SEQUENCE [LARGE SCALE GENOMIC DNA]</scope>
    <source>
        <strain evidence="1">CG17_big_fil_post_rev_8_21_14_2_50_48_46</strain>
    </source>
</reference>
<protein>
    <submittedName>
        <fullName evidence="1">Uncharacterized protein</fullName>
    </submittedName>
</protein>
<evidence type="ECO:0000313" key="2">
    <source>
        <dbReference type="Proteomes" id="UP000231019"/>
    </source>
</evidence>